<dbReference type="EMBL" id="BSNF01000008">
    <property type="protein sequence ID" value="GLQ07467.1"/>
    <property type="molecule type" value="Genomic_DNA"/>
</dbReference>
<feature type="domain" description="LysM" evidence="3">
    <location>
        <begin position="69"/>
        <end position="113"/>
    </location>
</feature>
<dbReference type="Proteomes" id="UP001161409">
    <property type="component" value="Unassembled WGS sequence"/>
</dbReference>
<dbReference type="Pfam" id="PF01476">
    <property type="entry name" value="LysM"/>
    <property type="match status" value="2"/>
</dbReference>
<evidence type="ECO:0000313" key="4">
    <source>
        <dbReference type="EMBL" id="GLQ07467.1"/>
    </source>
</evidence>
<organism evidence="4 5">
    <name type="scientific">Sneathiella chinensis</name>
    <dbReference type="NCBI Taxonomy" id="349750"/>
    <lineage>
        <taxon>Bacteria</taxon>
        <taxon>Pseudomonadati</taxon>
        <taxon>Pseudomonadota</taxon>
        <taxon>Alphaproteobacteria</taxon>
        <taxon>Sneathiellales</taxon>
        <taxon>Sneathiellaceae</taxon>
        <taxon>Sneathiella</taxon>
    </lineage>
</organism>
<gene>
    <name evidence="4" type="ORF">GCM10007924_26880</name>
</gene>
<dbReference type="InterPro" id="IPR011055">
    <property type="entry name" value="Dup_hybrid_motif"/>
</dbReference>
<name>A0ABQ5U819_9PROT</name>
<feature type="compositionally biased region" description="Basic and acidic residues" evidence="2">
    <location>
        <begin position="294"/>
        <end position="307"/>
    </location>
</feature>
<reference evidence="4" key="1">
    <citation type="journal article" date="2014" name="Int. J. Syst. Evol. Microbiol.">
        <title>Complete genome of a new Firmicutes species belonging to the dominant human colonic microbiota ('Ruminococcus bicirculans') reveals two chromosomes and a selective capacity to utilize plant glucans.</title>
        <authorList>
            <consortium name="NISC Comparative Sequencing Program"/>
            <person name="Wegmann U."/>
            <person name="Louis P."/>
            <person name="Goesmann A."/>
            <person name="Henrissat B."/>
            <person name="Duncan S.H."/>
            <person name="Flint H.J."/>
        </authorList>
    </citation>
    <scope>NUCLEOTIDE SEQUENCE</scope>
    <source>
        <strain evidence="4">NBRC 103408</strain>
    </source>
</reference>
<feature type="compositionally biased region" description="Low complexity" evidence="2">
    <location>
        <begin position="207"/>
        <end position="225"/>
    </location>
</feature>
<dbReference type="InterPro" id="IPR018392">
    <property type="entry name" value="LysM"/>
</dbReference>
<sequence length="433" mass="46224">MRGWIYTYGRTAVLGLLLASVLGGCGYNRYLSGSPAVIDKSRTYASTRPAATVAVADNPSLYYDNLSYHHVTVLPGDTYTRIADRHGVPTQSVLALNRARAPYTIYVGQQVKIPAFKGHRVQPGETLYAISRVYNVEMGEIAHFNRMNPPYQIGVGSVLRIPDRQRREIRVASMGDKAWPVADVQPRQESRSVSSAATSRAVTSASLAAPSGASAPATSAATTAPQRQAIGAGTGQSAAPTPKTDKPVRVASLGPVSGSGLVNRTAPEPQTPRRSPEEVMGGTAIPKADLPPVPRERYSIKRPPSREGSRFIWPVSGKVVSGFGKKSNGFHNDGINILAKAGDPVRAAENGIVSYVGNEMRSFGNLILISHADGYVTTYGHNARILVQKGDRVSKGDIIAHAGATGDVDTPQVHFEVRKQGKAINPATMLARR</sequence>
<reference evidence="4" key="2">
    <citation type="submission" date="2023-01" db="EMBL/GenBank/DDBJ databases">
        <title>Draft genome sequence of Sneathiella chinensis strain NBRC 103408.</title>
        <authorList>
            <person name="Sun Q."/>
            <person name="Mori K."/>
        </authorList>
    </citation>
    <scope>NUCLEOTIDE SEQUENCE</scope>
    <source>
        <strain evidence="4">NBRC 103408</strain>
    </source>
</reference>
<dbReference type="SUPFAM" id="SSF54106">
    <property type="entry name" value="LysM domain"/>
    <property type="match status" value="2"/>
</dbReference>
<dbReference type="CDD" id="cd00118">
    <property type="entry name" value="LysM"/>
    <property type="match status" value="2"/>
</dbReference>
<feature type="region of interest" description="Disordered" evidence="2">
    <location>
        <begin position="207"/>
        <end position="307"/>
    </location>
</feature>
<dbReference type="CDD" id="cd12797">
    <property type="entry name" value="M23_peptidase"/>
    <property type="match status" value="1"/>
</dbReference>
<dbReference type="SUPFAM" id="SSF51261">
    <property type="entry name" value="Duplicated hybrid motif"/>
    <property type="match status" value="1"/>
</dbReference>
<dbReference type="Gene3D" id="2.70.70.10">
    <property type="entry name" value="Glucose Permease (Domain IIA)"/>
    <property type="match status" value="1"/>
</dbReference>
<comment type="similarity">
    <text evidence="1">Belongs to the E.coli NlpD/Haemophilus LppB family.</text>
</comment>
<proteinExistence type="inferred from homology"/>
<dbReference type="InterPro" id="IPR036779">
    <property type="entry name" value="LysM_dom_sf"/>
</dbReference>
<dbReference type="PROSITE" id="PS51257">
    <property type="entry name" value="PROKAR_LIPOPROTEIN"/>
    <property type="match status" value="1"/>
</dbReference>
<dbReference type="PANTHER" id="PTHR21666">
    <property type="entry name" value="PEPTIDASE-RELATED"/>
    <property type="match status" value="1"/>
</dbReference>
<dbReference type="Gene3D" id="3.10.350.10">
    <property type="entry name" value="LysM domain"/>
    <property type="match status" value="2"/>
</dbReference>
<dbReference type="PROSITE" id="PS51782">
    <property type="entry name" value="LYSM"/>
    <property type="match status" value="2"/>
</dbReference>
<accession>A0ABQ5U819</accession>
<dbReference type="InterPro" id="IPR016047">
    <property type="entry name" value="M23ase_b-sheet_dom"/>
</dbReference>
<dbReference type="RefSeq" id="WP_169561537.1">
    <property type="nucleotide sequence ID" value="NZ_BSNF01000008.1"/>
</dbReference>
<evidence type="ECO:0000313" key="5">
    <source>
        <dbReference type="Proteomes" id="UP001161409"/>
    </source>
</evidence>
<dbReference type="InterPro" id="IPR050570">
    <property type="entry name" value="Cell_wall_metabolism_enzyme"/>
</dbReference>
<dbReference type="PANTHER" id="PTHR21666:SF263">
    <property type="entry name" value="MUREIN HYDROLASE ACTIVATOR NLPD"/>
    <property type="match status" value="1"/>
</dbReference>
<keyword evidence="5" id="KW-1185">Reference proteome</keyword>
<comment type="caution">
    <text evidence="4">The sequence shown here is derived from an EMBL/GenBank/DDBJ whole genome shotgun (WGS) entry which is preliminary data.</text>
</comment>
<evidence type="ECO:0000256" key="1">
    <source>
        <dbReference type="ARBA" id="ARBA00038420"/>
    </source>
</evidence>
<protein>
    <submittedName>
        <fullName evidence="4">Peptidase M23</fullName>
    </submittedName>
</protein>
<dbReference type="SMART" id="SM00257">
    <property type="entry name" value="LysM"/>
    <property type="match status" value="2"/>
</dbReference>
<dbReference type="Pfam" id="PF01551">
    <property type="entry name" value="Peptidase_M23"/>
    <property type="match status" value="1"/>
</dbReference>
<evidence type="ECO:0000259" key="3">
    <source>
        <dbReference type="PROSITE" id="PS51782"/>
    </source>
</evidence>
<feature type="domain" description="LysM" evidence="3">
    <location>
        <begin position="117"/>
        <end position="161"/>
    </location>
</feature>
<evidence type="ECO:0000256" key="2">
    <source>
        <dbReference type="SAM" id="MobiDB-lite"/>
    </source>
</evidence>